<feature type="chain" id="PRO_5022970079" evidence="1">
    <location>
        <begin position="20"/>
        <end position="157"/>
    </location>
</feature>
<dbReference type="RefSeq" id="WP_068267687.1">
    <property type="nucleotide sequence ID" value="NZ_LWSK01000242.1"/>
</dbReference>
<dbReference type="OrthoDB" id="244344at2"/>
<name>A0A5B1CCK5_9BACT</name>
<dbReference type="Proteomes" id="UP000322699">
    <property type="component" value="Unassembled WGS sequence"/>
</dbReference>
<sequence precursor="true">MTSRLAIAVLLLNCAFCYASDKDPSPGADGYCLVSTVEDNVWIKGETNITSVYRGCRFHFLNGNAKAKFDKKPEFYAPMIDGNDPVLSADSDKRVPGKRGFAMRHKDRTFFFASRKNMEAFDANPDPYALHARNQQEIEDKLRRLELNRGKPASVKP</sequence>
<gene>
    <name evidence="2" type="ORF">LF1_55330</name>
</gene>
<accession>A0A5B1CCK5</accession>
<keyword evidence="1" id="KW-0732">Signal</keyword>
<evidence type="ECO:0000313" key="2">
    <source>
        <dbReference type="EMBL" id="KAA1257133.1"/>
    </source>
</evidence>
<feature type="signal peptide" evidence="1">
    <location>
        <begin position="1"/>
        <end position="19"/>
    </location>
</feature>
<dbReference type="AlphaFoldDB" id="A0A5B1CCK5"/>
<evidence type="ECO:0000313" key="3">
    <source>
        <dbReference type="Proteomes" id="UP000322699"/>
    </source>
</evidence>
<proteinExistence type="predicted"/>
<protein>
    <submittedName>
        <fullName evidence="2">YHS domain protein</fullName>
    </submittedName>
</protein>
<evidence type="ECO:0000256" key="1">
    <source>
        <dbReference type="SAM" id="SignalP"/>
    </source>
</evidence>
<reference evidence="2 3" key="1">
    <citation type="submission" date="2019-08" db="EMBL/GenBank/DDBJ databases">
        <title>Deep-cultivation of Planctomycetes and their phenomic and genomic characterization uncovers novel biology.</title>
        <authorList>
            <person name="Wiegand S."/>
            <person name="Jogler M."/>
            <person name="Boedeker C."/>
            <person name="Pinto D."/>
            <person name="Vollmers J."/>
            <person name="Rivas-Marin E."/>
            <person name="Kohn T."/>
            <person name="Peeters S.H."/>
            <person name="Heuer A."/>
            <person name="Rast P."/>
            <person name="Oberbeckmann S."/>
            <person name="Bunk B."/>
            <person name="Jeske O."/>
            <person name="Meyerdierks A."/>
            <person name="Storesund J.E."/>
            <person name="Kallscheuer N."/>
            <person name="Luecker S."/>
            <person name="Lage O.M."/>
            <person name="Pohl T."/>
            <person name="Merkel B.J."/>
            <person name="Hornburger P."/>
            <person name="Mueller R.-W."/>
            <person name="Bruemmer F."/>
            <person name="Labrenz M."/>
            <person name="Spormann A.M."/>
            <person name="Op Den Camp H."/>
            <person name="Overmann J."/>
            <person name="Amann R."/>
            <person name="Jetten M.S.M."/>
            <person name="Mascher T."/>
            <person name="Medema M.H."/>
            <person name="Devos D.P."/>
            <person name="Kaster A.-K."/>
            <person name="Ovreas L."/>
            <person name="Rohde M."/>
            <person name="Galperin M.Y."/>
            <person name="Jogler C."/>
        </authorList>
    </citation>
    <scope>NUCLEOTIDE SEQUENCE [LARGE SCALE GENOMIC DNA]</scope>
    <source>
        <strain evidence="2 3">LF1</strain>
    </source>
</reference>
<comment type="caution">
    <text evidence="2">The sequence shown here is derived from an EMBL/GenBank/DDBJ whole genome shotgun (WGS) entry which is preliminary data.</text>
</comment>
<dbReference type="EMBL" id="VRLW01000004">
    <property type="protein sequence ID" value="KAA1257133.1"/>
    <property type="molecule type" value="Genomic_DNA"/>
</dbReference>
<keyword evidence="3" id="KW-1185">Reference proteome</keyword>
<organism evidence="2 3">
    <name type="scientific">Rubripirellula obstinata</name>
    <dbReference type="NCBI Taxonomy" id="406547"/>
    <lineage>
        <taxon>Bacteria</taxon>
        <taxon>Pseudomonadati</taxon>
        <taxon>Planctomycetota</taxon>
        <taxon>Planctomycetia</taxon>
        <taxon>Pirellulales</taxon>
        <taxon>Pirellulaceae</taxon>
        <taxon>Rubripirellula</taxon>
    </lineage>
</organism>